<dbReference type="InterPro" id="IPR012338">
    <property type="entry name" value="Beta-lactam/transpept-like"/>
</dbReference>
<feature type="domain" description="Beta-lactamase-related" evidence="2">
    <location>
        <begin position="23"/>
        <end position="331"/>
    </location>
</feature>
<name>A0A7W7K178_9SPHN</name>
<dbReference type="SUPFAM" id="SSF56601">
    <property type="entry name" value="beta-lactamase/transpeptidase-like"/>
    <property type="match status" value="1"/>
</dbReference>
<dbReference type="EMBL" id="JACHLN010000002">
    <property type="protein sequence ID" value="MBB4838828.1"/>
    <property type="molecule type" value="Genomic_DNA"/>
</dbReference>
<comment type="caution">
    <text evidence="3">The sequence shown here is derived from an EMBL/GenBank/DDBJ whole genome shotgun (WGS) entry which is preliminary data.</text>
</comment>
<protein>
    <submittedName>
        <fullName evidence="3">CubicO group peptidase (Beta-lactamase class C family)</fullName>
    </submittedName>
</protein>
<dbReference type="InterPro" id="IPR050789">
    <property type="entry name" value="Diverse_Enzym_Activities"/>
</dbReference>
<dbReference type="InterPro" id="IPR001466">
    <property type="entry name" value="Beta-lactam-related"/>
</dbReference>
<evidence type="ECO:0000313" key="4">
    <source>
        <dbReference type="Proteomes" id="UP000575241"/>
    </source>
</evidence>
<accession>A0A7W7K178</accession>
<dbReference type="RefSeq" id="WP_184165972.1">
    <property type="nucleotide sequence ID" value="NZ_JACHLN010000002.1"/>
</dbReference>
<evidence type="ECO:0000259" key="2">
    <source>
        <dbReference type="Pfam" id="PF00144"/>
    </source>
</evidence>
<dbReference type="Proteomes" id="UP000575241">
    <property type="component" value="Unassembled WGS sequence"/>
</dbReference>
<dbReference type="Gene3D" id="3.40.710.10">
    <property type="entry name" value="DD-peptidase/beta-lactamase superfamily"/>
    <property type="match status" value="1"/>
</dbReference>
<dbReference type="PANTHER" id="PTHR43283:SF18">
    <property type="match status" value="1"/>
</dbReference>
<evidence type="ECO:0000256" key="1">
    <source>
        <dbReference type="SAM" id="SignalP"/>
    </source>
</evidence>
<organism evidence="3 4">
    <name type="scientific">Sphingomonas kyeonggiensis</name>
    <dbReference type="NCBI Taxonomy" id="1268553"/>
    <lineage>
        <taxon>Bacteria</taxon>
        <taxon>Pseudomonadati</taxon>
        <taxon>Pseudomonadota</taxon>
        <taxon>Alphaproteobacteria</taxon>
        <taxon>Sphingomonadales</taxon>
        <taxon>Sphingomonadaceae</taxon>
        <taxon>Sphingomonas</taxon>
    </lineage>
</organism>
<sequence>MRYLAGVAAMALFAASPAGADAVDDYVRTQMEAGHIPGIAVAVVRKGKVETVRSYGLANLEWNAPVGPDTRFQTASATKIFTGIALMRLVEAGKLRLDDTLDRFFPDAPASWREITILNLASHSSGLSEKLPEHKDNVADTLAAAMQAPLAYAPGTESRYGFTDFVVLRAVMEKVAGKDIAAIFRDEICTPLGLKDTGFNFERQGGPFRSSLPLPHRAAIHAWRDGEQRMSSFVYGETGYAAGGLHSSARDFAALFAALDRGELLRPESQKLLETPPLLKTGKPAGFGVGWTVGTYHGVKVVGHSGGPALADILHADAEGLTVIVLTNQQRYYPLLARGIADFYLPRPAAPKAVPDTKPELTALMREAMAEAAAGKLDRKRYAESALTGPVPFLEDYGQPLLAALGPVRRVTLVADTPGKDDHVRLYAIAFQNQSMTWRFGVDAAGRITDLHPPSDD</sequence>
<feature type="chain" id="PRO_5030742590" evidence="1">
    <location>
        <begin position="21"/>
        <end position="457"/>
    </location>
</feature>
<dbReference type="Pfam" id="PF00144">
    <property type="entry name" value="Beta-lactamase"/>
    <property type="match status" value="1"/>
</dbReference>
<dbReference type="PANTHER" id="PTHR43283">
    <property type="entry name" value="BETA-LACTAMASE-RELATED"/>
    <property type="match status" value="1"/>
</dbReference>
<feature type="signal peptide" evidence="1">
    <location>
        <begin position="1"/>
        <end position="20"/>
    </location>
</feature>
<keyword evidence="4" id="KW-1185">Reference proteome</keyword>
<gene>
    <name evidence="3" type="ORF">HNP52_001897</name>
</gene>
<keyword evidence="1" id="KW-0732">Signal</keyword>
<dbReference type="AlphaFoldDB" id="A0A7W7K178"/>
<reference evidence="3 4" key="1">
    <citation type="submission" date="2020-08" db="EMBL/GenBank/DDBJ databases">
        <title>Functional genomics of gut bacteria from endangered species of beetles.</title>
        <authorList>
            <person name="Carlos-Shanley C."/>
        </authorList>
    </citation>
    <scope>NUCLEOTIDE SEQUENCE [LARGE SCALE GENOMIC DNA]</scope>
    <source>
        <strain evidence="3 4">S00224</strain>
    </source>
</reference>
<evidence type="ECO:0000313" key="3">
    <source>
        <dbReference type="EMBL" id="MBB4838828.1"/>
    </source>
</evidence>
<proteinExistence type="predicted"/>